<accession>A0A198FY25</accession>
<dbReference type="Proteomes" id="UP000094023">
    <property type="component" value="Unassembled WGS sequence"/>
</dbReference>
<dbReference type="InterPro" id="IPR022798">
    <property type="entry name" value="BcsD_bac"/>
</dbReference>
<keyword evidence="2" id="KW-1185">Reference proteome</keyword>
<dbReference type="AlphaFoldDB" id="A0A198FY25"/>
<dbReference type="GO" id="GO:0030244">
    <property type="term" value="P:cellulose biosynthetic process"/>
    <property type="evidence" value="ECO:0007669"/>
    <property type="project" value="InterPro"/>
</dbReference>
<evidence type="ECO:0000313" key="2">
    <source>
        <dbReference type="Proteomes" id="UP000094023"/>
    </source>
</evidence>
<reference evidence="1 2" key="1">
    <citation type="submission" date="2016-04" db="EMBL/GenBank/DDBJ databases">
        <title>ATOL: Assembling a taxonomically balanced genome-scale reconstruction of the evolutionary history of the Enterobacteriaceae.</title>
        <authorList>
            <person name="Plunkett G.III."/>
            <person name="Neeno-Eckwall E.C."/>
            <person name="Glasner J.D."/>
            <person name="Perna N.T."/>
        </authorList>
    </citation>
    <scope>NUCLEOTIDE SEQUENCE [LARGE SCALE GENOMIC DNA]</scope>
    <source>
        <strain evidence="1 2">ATCC 19692</strain>
    </source>
</reference>
<dbReference type="PATRIC" id="fig|1354337.4.peg.1689"/>
<name>A0A198FY25_9GAMM</name>
<dbReference type="Pfam" id="PF03500">
    <property type="entry name" value="Cellsynth_D"/>
    <property type="match status" value="1"/>
</dbReference>
<dbReference type="OrthoDB" id="6078279at2"/>
<evidence type="ECO:0000313" key="1">
    <source>
        <dbReference type="EMBL" id="OAT29364.1"/>
    </source>
</evidence>
<dbReference type="InterPro" id="IPR038470">
    <property type="entry name" value="Cellsynth_D_sf"/>
</dbReference>
<comment type="caution">
    <text evidence="1">The sequence shown here is derived from an EMBL/GenBank/DDBJ whole genome shotgun (WGS) entry which is preliminary data.</text>
</comment>
<evidence type="ECO:0008006" key="3">
    <source>
        <dbReference type="Google" id="ProtNLM"/>
    </source>
</evidence>
<dbReference type="EMBL" id="LXEN01000078">
    <property type="protein sequence ID" value="OAT29364.1"/>
    <property type="molecule type" value="Genomic_DNA"/>
</dbReference>
<sequence>MNKYDSDILQLPFESGWQDLTQLLFSQILNDNDAQTAQEKLRNIGKDIALRYPLPDGENIKSFESHINHVLTLFKWGFVTISPARSELLLVHCAWPHFTQHQDDAQWRLASAGVLEGLYEAWLTHQGGNIEMQVHGQSTDAKDVFIFRYAHNTLVE</sequence>
<dbReference type="RefSeq" id="WP_066749621.1">
    <property type="nucleotide sequence ID" value="NZ_LXEN01000078.1"/>
</dbReference>
<organism evidence="1 2">
    <name type="scientific">Proteus myxofaciens ATCC 19692</name>
    <dbReference type="NCBI Taxonomy" id="1354337"/>
    <lineage>
        <taxon>Bacteria</taxon>
        <taxon>Pseudomonadati</taxon>
        <taxon>Pseudomonadota</taxon>
        <taxon>Gammaproteobacteria</taxon>
        <taxon>Enterobacterales</taxon>
        <taxon>Morganellaceae</taxon>
        <taxon>Proteus</taxon>
    </lineage>
</organism>
<dbReference type="Gene3D" id="3.30.70.2590">
    <property type="match status" value="1"/>
</dbReference>
<gene>
    <name evidence="1" type="ORF">M983_1649</name>
</gene>
<protein>
    <recommendedName>
        <fullName evidence="3">Cellulose biosynthesis protein</fullName>
    </recommendedName>
</protein>
<dbReference type="STRING" id="1354337.M983_1649"/>
<proteinExistence type="predicted"/>